<evidence type="ECO:0000259" key="1">
    <source>
        <dbReference type="Pfam" id="PF08818"/>
    </source>
</evidence>
<reference evidence="3" key="1">
    <citation type="journal article" date="2019" name="Int. J. Syst. Evol. Microbiol.">
        <title>The Global Catalogue of Microorganisms (GCM) 10K type strain sequencing project: providing services to taxonomists for standard genome sequencing and annotation.</title>
        <authorList>
            <consortium name="The Broad Institute Genomics Platform"/>
            <consortium name="The Broad Institute Genome Sequencing Center for Infectious Disease"/>
            <person name="Wu L."/>
            <person name="Ma J."/>
        </authorList>
    </citation>
    <scope>NUCLEOTIDE SEQUENCE [LARGE SCALE GENOMIC DNA]</scope>
    <source>
        <strain evidence="3">JCM 17809</strain>
    </source>
</reference>
<accession>A0ABP8KEX4</accession>
<dbReference type="EMBL" id="BAABGM010000011">
    <property type="protein sequence ID" value="GAA4404523.1"/>
    <property type="molecule type" value="Genomic_DNA"/>
</dbReference>
<keyword evidence="3" id="KW-1185">Reference proteome</keyword>
<dbReference type="Pfam" id="PF08818">
    <property type="entry name" value="DUF1801"/>
    <property type="match status" value="1"/>
</dbReference>
<sequence>MDDTVDDSVKDVEAWFERLPADQRDELLALRARIRELVPDATERISYGVPTFVLSRPLLALNASRSGLSLITMRPDLLAGMADALGGVRWSGSTLRFQPGAPLPDDVVRRVVEARVAQERAGQ</sequence>
<comment type="caution">
    <text evidence="2">The sequence shown here is derived from an EMBL/GenBank/DDBJ whole genome shotgun (WGS) entry which is preliminary data.</text>
</comment>
<evidence type="ECO:0000313" key="3">
    <source>
        <dbReference type="Proteomes" id="UP001500945"/>
    </source>
</evidence>
<feature type="domain" description="YdhG-like" evidence="1">
    <location>
        <begin position="23"/>
        <end position="116"/>
    </location>
</feature>
<evidence type="ECO:0000313" key="2">
    <source>
        <dbReference type="EMBL" id="GAA4404523.1"/>
    </source>
</evidence>
<dbReference type="RefSeq" id="WP_345204697.1">
    <property type="nucleotide sequence ID" value="NZ_BAABGM010000011.1"/>
</dbReference>
<proteinExistence type="predicted"/>
<dbReference type="Proteomes" id="UP001500945">
    <property type="component" value="Unassembled WGS sequence"/>
</dbReference>
<dbReference type="Gene3D" id="3.90.1150.200">
    <property type="match status" value="1"/>
</dbReference>
<dbReference type="InterPro" id="IPR014922">
    <property type="entry name" value="YdhG-like"/>
</dbReference>
<dbReference type="SUPFAM" id="SSF159888">
    <property type="entry name" value="YdhG-like"/>
    <property type="match status" value="1"/>
</dbReference>
<name>A0ABP8KEX4_9MICO</name>
<protein>
    <submittedName>
        <fullName evidence="2">Iron chaperone</fullName>
    </submittedName>
</protein>
<organism evidence="2 3">
    <name type="scientific">Fodinibacter luteus</name>
    <dbReference type="NCBI Taxonomy" id="552064"/>
    <lineage>
        <taxon>Bacteria</taxon>
        <taxon>Bacillati</taxon>
        <taxon>Actinomycetota</taxon>
        <taxon>Actinomycetes</taxon>
        <taxon>Micrococcales</taxon>
        <taxon>Intrasporangiaceae</taxon>
        <taxon>Fodinibacter (ex Wang et al. 2009)</taxon>
    </lineage>
</organism>
<gene>
    <name evidence="2" type="ORF">GCM10023168_17310</name>
</gene>